<proteinExistence type="predicted"/>
<accession>A0AAV0TR79</accession>
<comment type="caution">
    <text evidence="1">The sequence shown here is derived from an EMBL/GenBank/DDBJ whole genome shotgun (WGS) entry which is preliminary data.</text>
</comment>
<dbReference type="AlphaFoldDB" id="A0AAV0TR79"/>
<dbReference type="Proteomes" id="UP001162029">
    <property type="component" value="Unassembled WGS sequence"/>
</dbReference>
<protein>
    <submittedName>
        <fullName evidence="1">Uncharacterized protein</fullName>
    </submittedName>
</protein>
<evidence type="ECO:0000313" key="2">
    <source>
        <dbReference type="Proteomes" id="UP001162029"/>
    </source>
</evidence>
<evidence type="ECO:0000313" key="1">
    <source>
        <dbReference type="EMBL" id="CAI5725694.1"/>
    </source>
</evidence>
<name>A0AAV0TR79_9STRA</name>
<reference evidence="1" key="1">
    <citation type="submission" date="2022-12" db="EMBL/GenBank/DDBJ databases">
        <authorList>
            <person name="Webb A."/>
        </authorList>
    </citation>
    <scope>NUCLEOTIDE SEQUENCE</scope>
    <source>
        <strain evidence="1">Pd1</strain>
    </source>
</reference>
<keyword evidence="2" id="KW-1185">Reference proteome</keyword>
<organism evidence="1 2">
    <name type="scientific">Peronospora destructor</name>
    <dbReference type="NCBI Taxonomy" id="86335"/>
    <lineage>
        <taxon>Eukaryota</taxon>
        <taxon>Sar</taxon>
        <taxon>Stramenopiles</taxon>
        <taxon>Oomycota</taxon>
        <taxon>Peronosporomycetes</taxon>
        <taxon>Peronosporales</taxon>
        <taxon>Peronosporaceae</taxon>
        <taxon>Peronospora</taxon>
    </lineage>
</organism>
<sequence>MIQAKAEKTIHEALQSPSDQDANVITIGQWFSLMIREPYWSRSSHVGLRSSVATARERFGIPGSIREDRTAAWQETARAIRQMRRHLKMTMQTKFVGSSSLLDTYATTQPRCRDRVPPIALHGL</sequence>
<gene>
    <name evidence="1" type="ORF">PDE001_LOCUS3411</name>
</gene>
<dbReference type="EMBL" id="CANTFM010000583">
    <property type="protein sequence ID" value="CAI5725694.1"/>
    <property type="molecule type" value="Genomic_DNA"/>
</dbReference>